<dbReference type="PANTHER" id="PTHR34236:SF1">
    <property type="entry name" value="DIMETHYL SULFOXIDE REDUCTASE TRANSCRIPTIONAL ACTIVATOR"/>
    <property type="match status" value="1"/>
</dbReference>
<keyword evidence="2" id="KW-0804">Transcription</keyword>
<dbReference type="EMBL" id="CP040331">
    <property type="protein sequence ID" value="QCS44589.1"/>
    <property type="molecule type" value="Genomic_DNA"/>
</dbReference>
<dbReference type="AlphaFoldDB" id="A0A4P8WLZ6"/>
<dbReference type="InterPro" id="IPR036388">
    <property type="entry name" value="WH-like_DNA-bd_sf"/>
</dbReference>
<sequence>MTITVEFSMYSPSLPLVDLVESLPFRQLECEHGLCLKRDSDVFVIHIDPGDDISEEDLSAFDEVVEATSLGRTKGKDVYRLTVELVDDISEAFTPERFTAVEVEPMILTPDGWYEKKVFEDYETFDRLRTRFEEYGISIELISITQGSDSRGDSPQYGLTDRQYEALTLAISRGFYESPRQVSTEELAEEMGISQPSMSDLLRRGERQLLSSALEPQTHINALSAQERLQ</sequence>
<dbReference type="PANTHER" id="PTHR34236">
    <property type="entry name" value="DIMETHYL SULFOXIDE REDUCTASE TRANSCRIPTIONAL ACTIVATOR"/>
    <property type="match status" value="1"/>
</dbReference>
<dbReference type="KEGG" id="nvr:FEJ81_19955"/>
<evidence type="ECO:0000256" key="1">
    <source>
        <dbReference type="ARBA" id="ARBA00023015"/>
    </source>
</evidence>
<keyword evidence="4" id="KW-0614">Plasmid</keyword>
<name>A0A4P8WLZ6_9EURY</name>
<geneLocation type="plasmid" evidence="5">
    <name>pnve500</name>
</geneLocation>
<dbReference type="OrthoDB" id="156233at2157"/>
<evidence type="ECO:0000256" key="2">
    <source>
        <dbReference type="ARBA" id="ARBA00023163"/>
    </source>
</evidence>
<reference evidence="5" key="1">
    <citation type="submission" date="2019-05" db="EMBL/GenBank/DDBJ databases">
        <title>Genome sequence and methylation pattern of the halophilic Archaeon Natrinema versiforme BOL5-4.</title>
        <authorList>
            <person name="DasSarma P."/>
            <person name="Anton B.P."/>
            <person name="DasSarma S.L."/>
            <person name="Martinez F.L."/>
            <person name="Guzman D."/>
            <person name="Roberts R.J."/>
            <person name="DasSarma S."/>
        </authorList>
    </citation>
    <scope>NUCLEOTIDE SEQUENCE [LARGE SCALE GENOMIC DNA]</scope>
    <source>
        <strain evidence="5">BOL5-4</strain>
        <plasmid evidence="5">pnve500</plasmid>
    </source>
</reference>
<dbReference type="RefSeq" id="WP_138247015.1">
    <property type="nucleotide sequence ID" value="NZ_CP040331.1"/>
</dbReference>
<dbReference type="Pfam" id="PF04967">
    <property type="entry name" value="HTH_10"/>
    <property type="match status" value="1"/>
</dbReference>
<dbReference type="GeneID" id="40267599"/>
<dbReference type="Gene3D" id="1.10.10.10">
    <property type="entry name" value="Winged helix-like DNA-binding domain superfamily/Winged helix DNA-binding domain"/>
    <property type="match status" value="1"/>
</dbReference>
<feature type="domain" description="HTH bat-type" evidence="3">
    <location>
        <begin position="159"/>
        <end position="210"/>
    </location>
</feature>
<dbReference type="InterPro" id="IPR007050">
    <property type="entry name" value="HTH_bacterioopsin"/>
</dbReference>
<organism evidence="4 5">
    <name type="scientific">Natrinema versiforme</name>
    <dbReference type="NCBI Taxonomy" id="88724"/>
    <lineage>
        <taxon>Archaea</taxon>
        <taxon>Methanobacteriati</taxon>
        <taxon>Methanobacteriota</taxon>
        <taxon>Stenosarchaea group</taxon>
        <taxon>Halobacteria</taxon>
        <taxon>Halobacteriales</taxon>
        <taxon>Natrialbaceae</taxon>
        <taxon>Natrinema</taxon>
    </lineage>
</organism>
<evidence type="ECO:0000313" key="4">
    <source>
        <dbReference type="EMBL" id="QCS44589.1"/>
    </source>
</evidence>
<evidence type="ECO:0000259" key="3">
    <source>
        <dbReference type="Pfam" id="PF04967"/>
    </source>
</evidence>
<evidence type="ECO:0000313" key="5">
    <source>
        <dbReference type="Proteomes" id="UP000302218"/>
    </source>
</evidence>
<dbReference type="Proteomes" id="UP000302218">
    <property type="component" value="Plasmid pNVE500"/>
</dbReference>
<keyword evidence="1" id="KW-0805">Transcription regulation</keyword>
<protein>
    <submittedName>
        <fullName evidence="4">Bacterio-opsin activator</fullName>
    </submittedName>
</protein>
<accession>A0A4P8WLZ6</accession>
<gene>
    <name evidence="4" type="ORF">FEJ81_19955</name>
</gene>
<proteinExistence type="predicted"/>